<dbReference type="AlphaFoldDB" id="A0A1X2I6Y9"/>
<organism evidence="3 4">
    <name type="scientific">Absidia repens</name>
    <dbReference type="NCBI Taxonomy" id="90262"/>
    <lineage>
        <taxon>Eukaryota</taxon>
        <taxon>Fungi</taxon>
        <taxon>Fungi incertae sedis</taxon>
        <taxon>Mucoromycota</taxon>
        <taxon>Mucoromycotina</taxon>
        <taxon>Mucoromycetes</taxon>
        <taxon>Mucorales</taxon>
        <taxon>Cunninghamellaceae</taxon>
        <taxon>Absidia</taxon>
    </lineage>
</organism>
<gene>
    <name evidence="3" type="ORF">BCR42DRAFT_421899</name>
</gene>
<keyword evidence="2" id="KW-0472">Membrane</keyword>
<evidence type="ECO:0000313" key="3">
    <source>
        <dbReference type="EMBL" id="ORZ10732.1"/>
    </source>
</evidence>
<dbReference type="OrthoDB" id="5582002at2759"/>
<keyword evidence="2" id="KW-0812">Transmembrane</keyword>
<keyword evidence="2" id="KW-1133">Transmembrane helix</keyword>
<dbReference type="EMBL" id="MCGE01000023">
    <property type="protein sequence ID" value="ORZ10732.1"/>
    <property type="molecule type" value="Genomic_DNA"/>
</dbReference>
<dbReference type="Proteomes" id="UP000193560">
    <property type="component" value="Unassembled WGS sequence"/>
</dbReference>
<evidence type="ECO:0000313" key="4">
    <source>
        <dbReference type="Proteomes" id="UP000193560"/>
    </source>
</evidence>
<feature type="compositionally biased region" description="Polar residues" evidence="1">
    <location>
        <begin position="1"/>
        <end position="17"/>
    </location>
</feature>
<reference evidence="3 4" key="1">
    <citation type="submission" date="2016-07" db="EMBL/GenBank/DDBJ databases">
        <title>Pervasive Adenine N6-methylation of Active Genes in Fungi.</title>
        <authorList>
            <consortium name="DOE Joint Genome Institute"/>
            <person name="Mondo S.J."/>
            <person name="Dannebaum R.O."/>
            <person name="Kuo R.C."/>
            <person name="Labutti K."/>
            <person name="Haridas S."/>
            <person name="Kuo A."/>
            <person name="Salamov A."/>
            <person name="Ahrendt S.R."/>
            <person name="Lipzen A."/>
            <person name="Sullivan W."/>
            <person name="Andreopoulos W.B."/>
            <person name="Clum A."/>
            <person name="Lindquist E."/>
            <person name="Daum C."/>
            <person name="Ramamoorthy G.K."/>
            <person name="Gryganskyi A."/>
            <person name="Culley D."/>
            <person name="Magnuson J.K."/>
            <person name="James T.Y."/>
            <person name="O'Malley M.A."/>
            <person name="Stajich J.E."/>
            <person name="Spatafora J.W."/>
            <person name="Visel A."/>
            <person name="Grigoriev I.V."/>
        </authorList>
    </citation>
    <scope>NUCLEOTIDE SEQUENCE [LARGE SCALE GENOMIC DNA]</scope>
    <source>
        <strain evidence="3 4">NRRL 1336</strain>
    </source>
</reference>
<dbReference type="STRING" id="90262.A0A1X2I6Y9"/>
<keyword evidence="4" id="KW-1185">Reference proteome</keyword>
<comment type="caution">
    <text evidence="3">The sequence shown here is derived from an EMBL/GenBank/DDBJ whole genome shotgun (WGS) entry which is preliminary data.</text>
</comment>
<feature type="transmembrane region" description="Helical" evidence="2">
    <location>
        <begin position="206"/>
        <end position="226"/>
    </location>
</feature>
<feature type="region of interest" description="Disordered" evidence="1">
    <location>
        <begin position="1"/>
        <end position="50"/>
    </location>
</feature>
<sequence length="382" mass="43613">MNTSSSPTLYQHYQNDTVDPYRRHKSQPSDSNSSEQEILHSRTASDSSTSRLAVNAVSYSHGLSTREYDDDPYAMSRALHHTTYTSHSNSNNSINHNSDNNSYSVGNKRFIPMANDSCQRANSYLPYSHHQRDPAQHITPIYVEDDQQQTCQGVGSMLQDSFSMDSTQNEINRPKASQTSEEHDMEVIEKREPKEKRRYCRLKRRIWICLVTGFLVLLTLLLYFLIPRMPTVKFSSADPKRQHWSEDAQSLTAQWIVDFSLDNSGNWIPTWMQKMVVALDDKDTKTQIGWGVLEPQWIPPRNSSYIVRIPINISYSSTTLPDETISDLISTCGPRRQGQSVDPIAYQPELFNATFRVDIYLQGLPKSSHTVIVPDDGIQCPT</sequence>
<protein>
    <submittedName>
        <fullName evidence="3">Uncharacterized protein</fullName>
    </submittedName>
</protein>
<proteinExistence type="predicted"/>
<evidence type="ECO:0000256" key="1">
    <source>
        <dbReference type="SAM" id="MobiDB-lite"/>
    </source>
</evidence>
<evidence type="ECO:0000256" key="2">
    <source>
        <dbReference type="SAM" id="Phobius"/>
    </source>
</evidence>
<feature type="compositionally biased region" description="Polar residues" evidence="1">
    <location>
        <begin position="28"/>
        <end position="50"/>
    </location>
</feature>
<accession>A0A1X2I6Y9</accession>
<name>A0A1X2I6Y9_9FUNG</name>